<dbReference type="Pfam" id="PF06911">
    <property type="entry name" value="Senescence"/>
    <property type="match status" value="1"/>
</dbReference>
<evidence type="ECO:0000313" key="3">
    <source>
        <dbReference type="RefSeq" id="XP_004513042.1"/>
    </source>
</evidence>
<dbReference type="STRING" id="3827.A0A1S2Z0X8"/>
<dbReference type="GeneID" id="101513453"/>
<dbReference type="PaxDb" id="3827-XP_004513042.1"/>
<feature type="domain" description="Senescence" evidence="1">
    <location>
        <begin position="179"/>
        <end position="363"/>
    </location>
</feature>
<evidence type="ECO:0000313" key="2">
    <source>
        <dbReference type="Proteomes" id="UP000087171"/>
    </source>
</evidence>
<name>A0A1S2Z0X8_CICAR</name>
<dbReference type="PANTHER" id="PTHR21068:SF32">
    <property type="entry name" value="PROTEIN, PUTATIVE-RELATED"/>
    <property type="match status" value="1"/>
</dbReference>
<organism evidence="2 3">
    <name type="scientific">Cicer arietinum</name>
    <name type="common">Chickpea</name>
    <name type="synonym">Garbanzo</name>
    <dbReference type="NCBI Taxonomy" id="3827"/>
    <lineage>
        <taxon>Eukaryota</taxon>
        <taxon>Viridiplantae</taxon>
        <taxon>Streptophyta</taxon>
        <taxon>Embryophyta</taxon>
        <taxon>Tracheophyta</taxon>
        <taxon>Spermatophyta</taxon>
        <taxon>Magnoliopsida</taxon>
        <taxon>eudicotyledons</taxon>
        <taxon>Gunneridae</taxon>
        <taxon>Pentapetalae</taxon>
        <taxon>rosids</taxon>
        <taxon>fabids</taxon>
        <taxon>Fabales</taxon>
        <taxon>Fabaceae</taxon>
        <taxon>Papilionoideae</taxon>
        <taxon>50 kb inversion clade</taxon>
        <taxon>NPAAA clade</taxon>
        <taxon>Hologalegina</taxon>
        <taxon>IRL clade</taxon>
        <taxon>Cicereae</taxon>
        <taxon>Cicer</taxon>
    </lineage>
</organism>
<gene>
    <name evidence="3" type="primary">LOC101513453</name>
</gene>
<reference evidence="2" key="1">
    <citation type="journal article" date="2013" name="Nat. Biotechnol.">
        <title>Draft genome sequence of chickpea (Cicer arietinum) provides a resource for trait improvement.</title>
        <authorList>
            <person name="Varshney R.K."/>
            <person name="Song C."/>
            <person name="Saxena R.K."/>
            <person name="Azam S."/>
            <person name="Yu S."/>
            <person name="Sharpe A.G."/>
            <person name="Cannon S."/>
            <person name="Baek J."/>
            <person name="Rosen B.D."/>
            <person name="Tar'an B."/>
            <person name="Millan T."/>
            <person name="Zhang X."/>
            <person name="Ramsay L.D."/>
            <person name="Iwata A."/>
            <person name="Wang Y."/>
            <person name="Nelson W."/>
            <person name="Farmer A.D."/>
            <person name="Gaur P.M."/>
            <person name="Soderlund C."/>
            <person name="Penmetsa R.V."/>
            <person name="Xu C."/>
            <person name="Bharti A.K."/>
            <person name="He W."/>
            <person name="Winter P."/>
            <person name="Zhao S."/>
            <person name="Hane J.K."/>
            <person name="Carrasquilla-Garcia N."/>
            <person name="Condie J.A."/>
            <person name="Upadhyaya H.D."/>
            <person name="Luo M.C."/>
            <person name="Thudi M."/>
            <person name="Gowda C.L."/>
            <person name="Singh N.P."/>
            <person name="Lichtenzveig J."/>
            <person name="Gali K.K."/>
            <person name="Rubio J."/>
            <person name="Nadarajan N."/>
            <person name="Dolezel J."/>
            <person name="Bansal K.C."/>
            <person name="Xu X."/>
            <person name="Edwards D."/>
            <person name="Zhang G."/>
            <person name="Kahl G."/>
            <person name="Gil J."/>
            <person name="Singh K.B."/>
            <person name="Datta S.K."/>
            <person name="Jackson S.A."/>
            <person name="Wang J."/>
            <person name="Cook D.R."/>
        </authorList>
    </citation>
    <scope>NUCLEOTIDE SEQUENCE [LARGE SCALE GENOMIC DNA]</scope>
    <source>
        <strain evidence="2">cv. CDC Frontier</strain>
    </source>
</reference>
<dbReference type="InterPro" id="IPR045036">
    <property type="entry name" value="Spartin-like"/>
</dbReference>
<dbReference type="Proteomes" id="UP000087171">
    <property type="component" value="Chromosome Ca8"/>
</dbReference>
<dbReference type="AlphaFoldDB" id="A0A1S2Z0X8"/>
<dbReference type="eggNOG" id="ENOG502QU8I">
    <property type="taxonomic scope" value="Eukaryota"/>
</dbReference>
<reference evidence="3" key="2">
    <citation type="submission" date="2025-08" db="UniProtKB">
        <authorList>
            <consortium name="RefSeq"/>
        </authorList>
    </citation>
    <scope>IDENTIFICATION</scope>
    <source>
        <tissue evidence="3">Etiolated seedlings</tissue>
    </source>
</reference>
<protein>
    <submittedName>
        <fullName evidence="3">Senescence/dehydration-associated protein At4g35985, chloroplastic-like</fullName>
    </submittedName>
</protein>
<sequence length="383" mass="41808">MGCCFKGSKTLPPMEKTIPIASSNLSKPKTLSRQQQVLIQIPRCKVYLMDEGEAHELTQGQFMIIKIFDENVSLATIIKIGNDVQFPLTKDEPVVKVDELHYLFSLPVMKDGNGGEPLSYGVTFPQEFCGSMNLVDSFLKEHSCFCDLKLSKKKNMKKSDLDWEEFAPCVENYNHFLAKAIAGGTGQIVKGIFMCSNAYANQVQKGGQSILNGDSDKTNVGMVKQSFNNKTSAATKNNRMNENLIRVRKLTNMTEKLSKSLLNGVGIVSGSLMAPVLKSQPGQAFLRMLPGEVLLASLDAVNKVFEAAEAAEKQTLSATSQAATRMVSNRFGEEAGEATEHVFATAGHAANTAWNVSKIRKAINPATSAATLRNSAKYSNSKY</sequence>
<dbReference type="KEGG" id="cam:101513453"/>
<dbReference type="GO" id="GO:0005886">
    <property type="term" value="C:plasma membrane"/>
    <property type="evidence" value="ECO:0007669"/>
    <property type="project" value="TreeGrafter"/>
</dbReference>
<dbReference type="OrthoDB" id="1719420at2759"/>
<dbReference type="RefSeq" id="XP_004513042.1">
    <property type="nucleotide sequence ID" value="XM_004512985.3"/>
</dbReference>
<proteinExistence type="predicted"/>
<keyword evidence="2" id="KW-1185">Reference proteome</keyword>
<accession>A0A1S2Z0X8</accession>
<evidence type="ECO:0000259" key="1">
    <source>
        <dbReference type="Pfam" id="PF06911"/>
    </source>
</evidence>
<dbReference type="InterPro" id="IPR009686">
    <property type="entry name" value="Senescence/spartin_C"/>
</dbReference>
<dbReference type="PANTHER" id="PTHR21068">
    <property type="entry name" value="SPARTIN"/>
    <property type="match status" value="1"/>
</dbReference>